<sequence>MNYNLLIIGSGPAGLSASIYASRYKINHAVLGELPGGLMSEAHKICNFPSEVEISGFDLTMKMKAHADSFGTEMIMEKATSIEKKNNLYVVKTAGGKELTAKTILLATGTVHGHLGAPEESRFVGHGLSYCATCDALFYKNKTVAVIGSGNSALTAARDLAEVAERIYIIVRGNEFKGEMAWVDSVKSNPKIEVFFNTTIVGLEGAERLEAMKLSQPHNGSDNLTVSGVFVEIGSKPDTLWLGNLNLEFNKSGYIKVKANQSTNQEGIWAAGDITDASNNLRQVITACAEGSVASSSIFEYLQKNK</sequence>
<evidence type="ECO:0000313" key="7">
    <source>
        <dbReference type="EMBL" id="PIT94346.1"/>
    </source>
</evidence>
<protein>
    <recommendedName>
        <fullName evidence="6">FAD/NAD(P)-binding domain-containing protein</fullName>
    </recommendedName>
</protein>
<dbReference type="GO" id="GO:0016668">
    <property type="term" value="F:oxidoreductase activity, acting on a sulfur group of donors, NAD(P) as acceptor"/>
    <property type="evidence" value="ECO:0007669"/>
    <property type="project" value="UniProtKB-ARBA"/>
</dbReference>
<dbReference type="PANTHER" id="PTHR48105">
    <property type="entry name" value="THIOREDOXIN REDUCTASE 1-RELATED-RELATED"/>
    <property type="match status" value="1"/>
</dbReference>
<evidence type="ECO:0000256" key="5">
    <source>
        <dbReference type="ARBA" id="ARBA00023284"/>
    </source>
</evidence>
<keyword evidence="5" id="KW-0676">Redox-active center</keyword>
<dbReference type="InterPro" id="IPR023753">
    <property type="entry name" value="FAD/NAD-binding_dom"/>
</dbReference>
<evidence type="ECO:0000256" key="2">
    <source>
        <dbReference type="ARBA" id="ARBA00022827"/>
    </source>
</evidence>
<dbReference type="PRINTS" id="PR00469">
    <property type="entry name" value="PNDRDTASEII"/>
</dbReference>
<dbReference type="InterPro" id="IPR008255">
    <property type="entry name" value="Pyr_nucl-diS_OxRdtase_2_AS"/>
</dbReference>
<dbReference type="Proteomes" id="UP000228900">
    <property type="component" value="Unassembled WGS sequence"/>
</dbReference>
<keyword evidence="2" id="KW-0274">FAD</keyword>
<evidence type="ECO:0000256" key="4">
    <source>
        <dbReference type="ARBA" id="ARBA00023157"/>
    </source>
</evidence>
<dbReference type="PRINTS" id="PR00368">
    <property type="entry name" value="FADPNR"/>
</dbReference>
<evidence type="ECO:0000256" key="1">
    <source>
        <dbReference type="ARBA" id="ARBA00022630"/>
    </source>
</evidence>
<proteinExistence type="predicted"/>
<keyword evidence="3" id="KW-0560">Oxidoreductase</keyword>
<gene>
    <name evidence="7" type="ORF">COT98_04165</name>
</gene>
<evidence type="ECO:0000256" key="3">
    <source>
        <dbReference type="ARBA" id="ARBA00023002"/>
    </source>
</evidence>
<dbReference type="EMBL" id="PFAQ01000056">
    <property type="protein sequence ID" value="PIT94346.1"/>
    <property type="molecule type" value="Genomic_DNA"/>
</dbReference>
<keyword evidence="4" id="KW-1015">Disulfide bond</keyword>
<comment type="caution">
    <text evidence="7">The sequence shown here is derived from an EMBL/GenBank/DDBJ whole genome shotgun (WGS) entry which is preliminary data.</text>
</comment>
<name>A0A2M6WNM0_9BACT</name>
<dbReference type="Pfam" id="PF07992">
    <property type="entry name" value="Pyr_redox_2"/>
    <property type="match status" value="1"/>
</dbReference>
<feature type="domain" description="FAD/NAD(P)-binding" evidence="6">
    <location>
        <begin position="3"/>
        <end position="291"/>
    </location>
</feature>
<organism evidence="7 8">
    <name type="scientific">Candidatus Falkowbacteria bacterium CG10_big_fil_rev_8_21_14_0_10_39_9</name>
    <dbReference type="NCBI Taxonomy" id="1974566"/>
    <lineage>
        <taxon>Bacteria</taxon>
        <taxon>Candidatus Falkowiibacteriota</taxon>
    </lineage>
</organism>
<dbReference type="PROSITE" id="PS00573">
    <property type="entry name" value="PYRIDINE_REDOX_2"/>
    <property type="match status" value="1"/>
</dbReference>
<accession>A0A2M6WNM0</accession>
<dbReference type="Gene3D" id="3.50.50.60">
    <property type="entry name" value="FAD/NAD(P)-binding domain"/>
    <property type="match status" value="2"/>
</dbReference>
<dbReference type="SUPFAM" id="SSF51905">
    <property type="entry name" value="FAD/NAD(P)-binding domain"/>
    <property type="match status" value="1"/>
</dbReference>
<dbReference type="AlphaFoldDB" id="A0A2M6WNM0"/>
<evidence type="ECO:0000313" key="8">
    <source>
        <dbReference type="Proteomes" id="UP000228900"/>
    </source>
</evidence>
<evidence type="ECO:0000259" key="6">
    <source>
        <dbReference type="Pfam" id="PF07992"/>
    </source>
</evidence>
<dbReference type="InterPro" id="IPR050097">
    <property type="entry name" value="Ferredoxin-NADP_redctase_2"/>
</dbReference>
<reference evidence="8" key="1">
    <citation type="submission" date="2017-09" db="EMBL/GenBank/DDBJ databases">
        <title>Depth-based differentiation of microbial function through sediment-hosted aquifers and enrichment of novel symbionts in the deep terrestrial subsurface.</title>
        <authorList>
            <person name="Probst A.J."/>
            <person name="Ladd B."/>
            <person name="Jarett J.K."/>
            <person name="Geller-Mcgrath D.E."/>
            <person name="Sieber C.M.K."/>
            <person name="Emerson J.B."/>
            <person name="Anantharaman K."/>
            <person name="Thomas B.C."/>
            <person name="Malmstrom R."/>
            <person name="Stieglmeier M."/>
            <person name="Klingl A."/>
            <person name="Woyke T."/>
            <person name="Ryan C.M."/>
            <person name="Banfield J.F."/>
        </authorList>
    </citation>
    <scope>NUCLEOTIDE SEQUENCE [LARGE SCALE GENOMIC DNA]</scope>
</reference>
<dbReference type="InterPro" id="IPR036188">
    <property type="entry name" value="FAD/NAD-bd_sf"/>
</dbReference>
<keyword evidence="1" id="KW-0285">Flavoprotein</keyword>